<proteinExistence type="predicted"/>
<name>A0A1C5ASK9_9ACTN</name>
<evidence type="ECO:0000313" key="2">
    <source>
        <dbReference type="Proteomes" id="UP000183585"/>
    </source>
</evidence>
<keyword evidence="2" id="KW-1185">Reference proteome</keyword>
<protein>
    <submittedName>
        <fullName evidence="1">Uncharacterized protein</fullName>
    </submittedName>
</protein>
<reference evidence="2" key="1">
    <citation type="submission" date="2016-06" db="EMBL/GenBank/DDBJ databases">
        <authorList>
            <person name="Varghese N."/>
            <person name="Submissions Spin"/>
        </authorList>
    </citation>
    <scope>NUCLEOTIDE SEQUENCE [LARGE SCALE GENOMIC DNA]</scope>
    <source>
        <strain evidence="2">DSM 43168</strain>
    </source>
</reference>
<evidence type="ECO:0000313" key="1">
    <source>
        <dbReference type="EMBL" id="SCF48217.1"/>
    </source>
</evidence>
<gene>
    <name evidence="1" type="ORF">GA0070563_11855</name>
</gene>
<organism evidence="1 2">
    <name type="scientific">Micromonospora carbonacea</name>
    <dbReference type="NCBI Taxonomy" id="47853"/>
    <lineage>
        <taxon>Bacteria</taxon>
        <taxon>Bacillati</taxon>
        <taxon>Actinomycetota</taxon>
        <taxon>Actinomycetes</taxon>
        <taxon>Micromonosporales</taxon>
        <taxon>Micromonosporaceae</taxon>
        <taxon>Micromonospora</taxon>
    </lineage>
</organism>
<dbReference type="Proteomes" id="UP000183585">
    <property type="component" value="Unassembled WGS sequence"/>
</dbReference>
<dbReference type="AlphaFoldDB" id="A0A1C5ASK9"/>
<dbReference type="EMBL" id="FMCT01000018">
    <property type="protein sequence ID" value="SCF48217.1"/>
    <property type="molecule type" value="Genomic_DNA"/>
</dbReference>
<accession>A0A1C5ASK9</accession>
<sequence length="54" mass="6167">MREYVGFVWIADHPGIRLRLLASSPEDARARVVEEHGEGHVISLWNEEDAAKPR</sequence>